<keyword evidence="1" id="KW-0012">Acyltransferase</keyword>
<sequence>MDNLIKNCIQPALRFVKDTQSNPPKALYRLKILMNWLQKKEDDLSLLSGINKHLSILLKQREQVTGTLSTNWLAQEAIKPQNVNRPGTFRKFAVRCLEAKIVPVLAGIIAFIDTNNNLGLLSHDEIWKTDLWLRIMNNPFLTQLKYSAIASSSLKQEMGEIPVKTTALDGKMFSACMPFSWLIFLQIDDILRKTIDISQKEDNDCDIVMKSSEIFQSLPLGEVLTTYTEKYRLEVLQAFIKDLVYMVYPVKSDTECKLISEQVINGCRSLIQAEFGRLIPSMFGCHMIFIRHAVRFQHFSHIIRIRQERGQEIMNMQQNYSNSHLITDEEITLDIFALHMLVGQLDTGERTFDNLENRMIWLREVCEYRPVVERVFGHFHQDFKRKEKNYGTRSQKGIEEIRFKWNRAFIVKMFLTMSARIQSFKTNVTQLWTVRLTIIKLIVSVRRKDQEEAKDLEEDVTVSLWKLYLCSVLELGTPPSVDVIDKLLTYITGPGQSEPAKKSDQRS</sequence>
<dbReference type="EMBL" id="CAJPWZ010003042">
    <property type="protein sequence ID" value="CAG2250168.1"/>
    <property type="molecule type" value="Genomic_DNA"/>
</dbReference>
<organism evidence="1 2">
    <name type="scientific">Mytilus edulis</name>
    <name type="common">Blue mussel</name>
    <dbReference type="NCBI Taxonomy" id="6550"/>
    <lineage>
        <taxon>Eukaryota</taxon>
        <taxon>Metazoa</taxon>
        <taxon>Spiralia</taxon>
        <taxon>Lophotrochozoa</taxon>
        <taxon>Mollusca</taxon>
        <taxon>Bivalvia</taxon>
        <taxon>Autobranchia</taxon>
        <taxon>Pteriomorphia</taxon>
        <taxon>Mytilida</taxon>
        <taxon>Mytiloidea</taxon>
        <taxon>Mytilidae</taxon>
        <taxon>Mytilinae</taxon>
        <taxon>Mytilus</taxon>
    </lineage>
</organism>
<accession>A0A8S3V688</accession>
<evidence type="ECO:0000313" key="2">
    <source>
        <dbReference type="Proteomes" id="UP000683360"/>
    </source>
</evidence>
<proteinExistence type="predicted"/>
<dbReference type="GO" id="GO:0061630">
    <property type="term" value="F:ubiquitin protein ligase activity"/>
    <property type="evidence" value="ECO:0007669"/>
    <property type="project" value="UniProtKB-EC"/>
</dbReference>
<dbReference type="AlphaFoldDB" id="A0A8S3V688"/>
<dbReference type="PANTHER" id="PTHR22605:SF16">
    <property type="entry name" value="E3 UBIQUITIN-PROTEIN LIGASE RNF213"/>
    <property type="match status" value="1"/>
</dbReference>
<keyword evidence="1" id="KW-0808">Transferase</keyword>
<gene>
    <name evidence="1" type="ORF">MEDL_61892</name>
</gene>
<dbReference type="EC" id="2.3.2.27" evidence="1"/>
<dbReference type="PANTHER" id="PTHR22605">
    <property type="entry name" value="RZ-TYPE DOMAIN-CONTAINING PROTEIN"/>
    <property type="match status" value="1"/>
</dbReference>
<keyword evidence="2" id="KW-1185">Reference proteome</keyword>
<dbReference type="InterPro" id="IPR031248">
    <property type="entry name" value="RNF213"/>
</dbReference>
<comment type="caution">
    <text evidence="1">The sequence shown here is derived from an EMBL/GenBank/DDBJ whole genome shotgun (WGS) entry which is preliminary data.</text>
</comment>
<reference evidence="1" key="1">
    <citation type="submission" date="2021-03" db="EMBL/GenBank/DDBJ databases">
        <authorList>
            <person name="Bekaert M."/>
        </authorList>
    </citation>
    <scope>NUCLEOTIDE SEQUENCE</scope>
</reference>
<dbReference type="OrthoDB" id="6153843at2759"/>
<dbReference type="Proteomes" id="UP000683360">
    <property type="component" value="Unassembled WGS sequence"/>
</dbReference>
<name>A0A8S3V688_MYTED</name>
<evidence type="ECO:0000313" key="1">
    <source>
        <dbReference type="EMBL" id="CAG2250168.1"/>
    </source>
</evidence>
<dbReference type="GO" id="GO:0016887">
    <property type="term" value="F:ATP hydrolysis activity"/>
    <property type="evidence" value="ECO:0007669"/>
    <property type="project" value="InterPro"/>
</dbReference>
<protein>
    <submittedName>
        <fullName evidence="1">RNF213</fullName>
        <ecNumber evidence="1">2.3.2.27</ecNumber>
    </submittedName>
</protein>